<dbReference type="PANTHER" id="PTHR14449:SF2">
    <property type="entry name" value="FANCONI ANEMIA GROUP F PROTEIN"/>
    <property type="match status" value="1"/>
</dbReference>
<dbReference type="Proteomes" id="UP000008311">
    <property type="component" value="Unassembled WGS sequence"/>
</dbReference>
<gene>
    <name evidence="1" type="ORF">RCOM_0542810</name>
</gene>
<evidence type="ECO:0000313" key="1">
    <source>
        <dbReference type="EMBL" id="EEF35834.1"/>
    </source>
</evidence>
<protein>
    <submittedName>
        <fullName evidence="1">Uncharacterized protein</fullName>
    </submittedName>
</protein>
<dbReference type="EMBL" id="EQ974003">
    <property type="protein sequence ID" value="EEF35834.1"/>
    <property type="molecule type" value="Genomic_DNA"/>
</dbReference>
<dbReference type="InterPro" id="IPR035428">
    <property type="entry name" value="FANCF"/>
</dbReference>
<reference evidence="2" key="1">
    <citation type="journal article" date="2010" name="Nat. Biotechnol.">
        <title>Draft genome sequence of the oilseed species Ricinus communis.</title>
        <authorList>
            <person name="Chan A.P."/>
            <person name="Crabtree J."/>
            <person name="Zhao Q."/>
            <person name="Lorenzi H."/>
            <person name="Orvis J."/>
            <person name="Puiu D."/>
            <person name="Melake-Berhan A."/>
            <person name="Jones K.M."/>
            <person name="Redman J."/>
            <person name="Chen G."/>
            <person name="Cahoon E.B."/>
            <person name="Gedil M."/>
            <person name="Stanke M."/>
            <person name="Haas B.J."/>
            <person name="Wortman J.R."/>
            <person name="Fraser-Liggett C.M."/>
            <person name="Ravel J."/>
            <person name="Rabinowicz P.D."/>
        </authorList>
    </citation>
    <scope>NUCLEOTIDE SEQUENCE [LARGE SCALE GENOMIC DNA]</scope>
    <source>
        <strain evidence="2">cv. Hale</strain>
    </source>
</reference>
<dbReference type="GO" id="GO:0006974">
    <property type="term" value="P:DNA damage response"/>
    <property type="evidence" value="ECO:0000318"/>
    <property type="project" value="GO_Central"/>
</dbReference>
<dbReference type="InParanoid" id="B9SKN7"/>
<organism evidence="1 2">
    <name type="scientific">Ricinus communis</name>
    <name type="common">Castor bean</name>
    <dbReference type="NCBI Taxonomy" id="3988"/>
    <lineage>
        <taxon>Eukaryota</taxon>
        <taxon>Viridiplantae</taxon>
        <taxon>Streptophyta</taxon>
        <taxon>Embryophyta</taxon>
        <taxon>Tracheophyta</taxon>
        <taxon>Spermatophyta</taxon>
        <taxon>Magnoliopsida</taxon>
        <taxon>eudicotyledons</taxon>
        <taxon>Gunneridae</taxon>
        <taxon>Pentapetalae</taxon>
        <taxon>rosids</taxon>
        <taxon>fabids</taxon>
        <taxon>Malpighiales</taxon>
        <taxon>Euphorbiaceae</taxon>
        <taxon>Acalyphoideae</taxon>
        <taxon>Acalypheae</taxon>
        <taxon>Ricinus</taxon>
    </lineage>
</organism>
<evidence type="ECO:0000313" key="2">
    <source>
        <dbReference type="Proteomes" id="UP000008311"/>
    </source>
</evidence>
<sequence length="406" mass="46062">MSWNYPEISLQELMKLIKGFVDIIILASGYQSSGLLAHWDPHNIKKAFQWASFFEHVLGQMSSSDVYQDSVKELDVALGKMTSSPSFPQGLADISFRTLNRARSFVLAHMFHTLPLRDSHLRAFLTAIIEMDLENVSRSEHDSLSEYLNKLIMLNTQFNLVPERRIPMKKILIKLEGVEATKIGSFIDDDMTKFTVQELLSRQSAVLCISTLGKGLDILSNYITASNWIDLDSNLSEEEPKHGRAQASVGTFKAKVYMVCFVSRSVDQLADFITWNCWKSVNLSYFLQKRTIRLVAGASMIFSGPKLSWVQVFEQMNASAKCKEDNDLCETIESGILEYLAGVLDGQLHQLWNLSPVLLAIAIPFWSPLFRLYLSEIQTQFKGDSSVMRCCSCIQERKEHEDCVIK</sequence>
<name>B9SKN7_RICCO</name>
<keyword evidence="2" id="KW-1185">Reference proteome</keyword>
<accession>B9SKN7</accession>
<dbReference type="PANTHER" id="PTHR14449">
    <property type="entry name" value="FANCONI ANEMIA GROUP F PROTEIN FANCF"/>
    <property type="match status" value="1"/>
</dbReference>
<dbReference type="STRING" id="3988.B9SKN7"/>
<dbReference type="FunCoup" id="B9SKN7">
    <property type="interactions" value="25"/>
</dbReference>
<dbReference type="GO" id="GO:0036297">
    <property type="term" value="P:interstrand cross-link repair"/>
    <property type="evidence" value="ECO:0007669"/>
    <property type="project" value="InterPro"/>
</dbReference>
<dbReference type="AlphaFoldDB" id="B9SKN7"/>
<dbReference type="GO" id="GO:0043240">
    <property type="term" value="C:Fanconi anaemia nuclear complex"/>
    <property type="evidence" value="ECO:0000318"/>
    <property type="project" value="GO_Central"/>
</dbReference>
<dbReference type="eggNOG" id="ENOG502QS1T">
    <property type="taxonomic scope" value="Eukaryota"/>
</dbReference>
<dbReference type="Pfam" id="PF11107">
    <property type="entry name" value="FANCF"/>
    <property type="match status" value="1"/>
</dbReference>
<proteinExistence type="predicted"/>